<evidence type="ECO:0000259" key="2">
    <source>
        <dbReference type="PROSITE" id="PS50812"/>
    </source>
</evidence>
<evidence type="ECO:0000313" key="4">
    <source>
        <dbReference type="Proteomes" id="UP001604336"/>
    </source>
</evidence>
<feature type="region of interest" description="Disordered" evidence="1">
    <location>
        <begin position="170"/>
        <end position="196"/>
    </location>
</feature>
<dbReference type="AlphaFoldDB" id="A0ABD1URH5"/>
<dbReference type="PANTHER" id="PTHR33697:SF2">
    <property type="entry name" value="T17B22.17 PROTEIN"/>
    <property type="match status" value="1"/>
</dbReference>
<accession>A0ABD1URH5</accession>
<dbReference type="InterPro" id="IPR000313">
    <property type="entry name" value="PWWP_dom"/>
</dbReference>
<proteinExistence type="predicted"/>
<dbReference type="SUPFAM" id="SSF63748">
    <property type="entry name" value="Tudor/PWWP/MBT"/>
    <property type="match status" value="1"/>
</dbReference>
<evidence type="ECO:0000313" key="3">
    <source>
        <dbReference type="EMBL" id="KAL2527640.1"/>
    </source>
</evidence>
<feature type="compositionally biased region" description="Acidic residues" evidence="1">
    <location>
        <begin position="427"/>
        <end position="436"/>
    </location>
</feature>
<feature type="compositionally biased region" description="Basic and acidic residues" evidence="1">
    <location>
        <begin position="177"/>
        <end position="191"/>
    </location>
</feature>
<reference evidence="4" key="1">
    <citation type="submission" date="2024-07" db="EMBL/GenBank/DDBJ databases">
        <title>Two chromosome-level genome assemblies of Korean endemic species Abeliophyllum distichum and Forsythia ovata (Oleaceae).</title>
        <authorList>
            <person name="Jang H."/>
        </authorList>
    </citation>
    <scope>NUCLEOTIDE SEQUENCE [LARGE SCALE GENOMIC DNA]</scope>
</reference>
<feature type="region of interest" description="Disordered" evidence="1">
    <location>
        <begin position="288"/>
        <end position="448"/>
    </location>
</feature>
<feature type="region of interest" description="Disordered" evidence="1">
    <location>
        <begin position="125"/>
        <end position="157"/>
    </location>
</feature>
<feature type="compositionally biased region" description="Polar residues" evidence="1">
    <location>
        <begin position="327"/>
        <end position="352"/>
    </location>
</feature>
<dbReference type="PANTHER" id="PTHR33697">
    <property type="entry name" value="T17B22.17 PROTEIN-RELATED"/>
    <property type="match status" value="1"/>
</dbReference>
<comment type="caution">
    <text evidence="3">The sequence shown here is derived from an EMBL/GenBank/DDBJ whole genome shotgun (WGS) entry which is preliminary data.</text>
</comment>
<dbReference type="CDD" id="cd05162">
    <property type="entry name" value="PWWP"/>
    <property type="match status" value="1"/>
</dbReference>
<gene>
    <name evidence="3" type="ORF">Adt_12694</name>
</gene>
<dbReference type="EMBL" id="JBFOLK010000003">
    <property type="protein sequence ID" value="KAL2527640.1"/>
    <property type="molecule type" value="Genomic_DNA"/>
</dbReference>
<evidence type="ECO:0000256" key="1">
    <source>
        <dbReference type="SAM" id="MobiDB-lite"/>
    </source>
</evidence>
<dbReference type="InterPro" id="IPR044679">
    <property type="entry name" value="PWWP2-like"/>
</dbReference>
<feature type="compositionally biased region" description="Polar residues" evidence="1">
    <location>
        <begin position="139"/>
        <end position="157"/>
    </location>
</feature>
<dbReference type="PROSITE" id="PS50812">
    <property type="entry name" value="PWWP"/>
    <property type="match status" value="1"/>
</dbReference>
<protein>
    <submittedName>
        <fullName evidence="3">Tudor/PWWP/MBT superfamily protein</fullName>
    </submittedName>
</protein>
<dbReference type="Gene3D" id="2.30.30.140">
    <property type="match status" value="1"/>
</dbReference>
<sequence>MGSSETGGVDCSVGSIVWVRRRNGSWWPGKIIGTDELSASHITSPRSGTPVKLLGREDASVDWYNLEKSKRVKAFRCGEFDECIERAEASQGMPPKKREKYARREDAILHALELEKQLLEKSGKVGYASNDRNKKSEDVTSSGHFENGSGNQIDPRSLQVSERLDMTVAENHGGNHMHGDKVREGNQLRGDDDNDGVLPRMRGLQDFGLRSAPPMQKLSPTVASNVSQKPVIVSSTPALPNDVLSADGKVDPNIETLSDNRKRLDESLADESIVKRRDRQRPLIQVLENSAKLPFPDPQPDDGSVSINASGEGLPGVSFRAKRGRNTYLTTDSDGYLNNNGIHSSQMETSVSKFEESDNPHSADFCEEHTSGSTEDTETDSSETDSLESDSDDEMTALSDGSVSIELQPKYPRRIEEQEEHGSMSSDDLDELEFGDDTPRSFHNNPLSASMGVSRWQLKGKRNNRGLMKRSLDRTDAEVSGGYIHGRKSNWNSSGKKSDLIERGLRTGVPGYGSTGPLDGLAWNDQSSMRGYWDDSLDPLSAQHHFGGRIMLLDVDLKVQASNYRRDVPIISLMSKLNGHAIIGHPIQVEALENGSLENLLPATDHFYPETSENHTALTPVWRTARRTANFRVPRPHVPSAMSSESKTDLRVVVDQDKGISFGHPQHLDKRIQRNSPRKIIPPSNQKIRTLSSIASEPKHSSDQRGGGNNYEADGLMKTQDTPTTVACIPVKLVFSRLHEELAGRHQ</sequence>
<name>A0ABD1URH5_9LAMI</name>
<feature type="compositionally biased region" description="Basic and acidic residues" evidence="1">
    <location>
        <begin position="413"/>
        <end position="422"/>
    </location>
</feature>
<feature type="compositionally biased region" description="Basic and acidic residues" evidence="1">
    <location>
        <begin position="353"/>
        <end position="370"/>
    </location>
</feature>
<feature type="region of interest" description="Disordered" evidence="1">
    <location>
        <begin position="660"/>
        <end position="718"/>
    </location>
</feature>
<feature type="compositionally biased region" description="Acidic residues" evidence="1">
    <location>
        <begin position="375"/>
        <end position="395"/>
    </location>
</feature>
<dbReference type="Pfam" id="PF00855">
    <property type="entry name" value="PWWP"/>
    <property type="match status" value="1"/>
</dbReference>
<dbReference type="Proteomes" id="UP001604336">
    <property type="component" value="Unassembled WGS sequence"/>
</dbReference>
<feature type="compositionally biased region" description="Polar residues" evidence="1">
    <location>
        <begin position="683"/>
        <end position="695"/>
    </location>
</feature>
<feature type="domain" description="PWWP" evidence="2">
    <location>
        <begin position="13"/>
        <end position="68"/>
    </location>
</feature>
<organism evidence="3 4">
    <name type="scientific">Abeliophyllum distichum</name>
    <dbReference type="NCBI Taxonomy" id="126358"/>
    <lineage>
        <taxon>Eukaryota</taxon>
        <taxon>Viridiplantae</taxon>
        <taxon>Streptophyta</taxon>
        <taxon>Embryophyta</taxon>
        <taxon>Tracheophyta</taxon>
        <taxon>Spermatophyta</taxon>
        <taxon>Magnoliopsida</taxon>
        <taxon>eudicotyledons</taxon>
        <taxon>Gunneridae</taxon>
        <taxon>Pentapetalae</taxon>
        <taxon>asterids</taxon>
        <taxon>lamiids</taxon>
        <taxon>Lamiales</taxon>
        <taxon>Oleaceae</taxon>
        <taxon>Forsythieae</taxon>
        <taxon>Abeliophyllum</taxon>
    </lineage>
</organism>
<keyword evidence="4" id="KW-1185">Reference proteome</keyword>